<feature type="chain" id="PRO_5023110173" evidence="2">
    <location>
        <begin position="24"/>
        <end position="378"/>
    </location>
</feature>
<dbReference type="InterPro" id="IPR051532">
    <property type="entry name" value="Ester_Hydrolysis_Enzymes"/>
</dbReference>
<dbReference type="GO" id="GO:0016787">
    <property type="term" value="F:hydrolase activity"/>
    <property type="evidence" value="ECO:0007669"/>
    <property type="project" value="UniProtKB-KW"/>
</dbReference>
<sequence>MSLLFRSTLTGLCGSLLLLSACGDDSSSPNEQVSTTNNATNSQTIPEEARALLPCDSDEEASFIGSNYVDSGDLADSEYAHSAEEQRGPGEPTTVRIMTQDQVFVEDSCEDGSFRVSEELQHPYMVWIETENEITSRNLARFTPEALEDGTFDILVFGDSIPVFGPTPYFPNILRDKFQRFGEVTLENVAVSGSTSVEWIPGAVHFENRLSPNLGEADLIVFSLGGNDLQDFAFEIDPNNVAAKIGELPALIDEIEANLKLTIAEVRAQNPDADIVWLVYPNYARSTEWEAFIPPQNKELAVRFLDSTLSDVRKRMANEDILLLDMLGATAEENLDTFLVDPLHLNVEGHQFWADELFRLLGGVEGPEPLERQWALSP</sequence>
<dbReference type="OrthoDB" id="3465773at2"/>
<accession>A0A5B8XPM2</accession>
<keyword evidence="2" id="KW-0732">Signal</keyword>
<organism evidence="4 5">
    <name type="scientific">Microvenator marinus</name>
    <dbReference type="NCBI Taxonomy" id="2600177"/>
    <lineage>
        <taxon>Bacteria</taxon>
        <taxon>Deltaproteobacteria</taxon>
        <taxon>Bradymonadales</taxon>
        <taxon>Microvenatoraceae</taxon>
        <taxon>Microvenator</taxon>
    </lineage>
</organism>
<dbReference type="InterPro" id="IPR013830">
    <property type="entry name" value="SGNH_hydro"/>
</dbReference>
<dbReference type="CDD" id="cd00229">
    <property type="entry name" value="SGNH_hydrolase"/>
    <property type="match status" value="1"/>
</dbReference>
<dbReference type="PROSITE" id="PS51257">
    <property type="entry name" value="PROKAR_LIPOPROTEIN"/>
    <property type="match status" value="1"/>
</dbReference>
<dbReference type="KEGG" id="bbae:FRD01_06510"/>
<gene>
    <name evidence="4" type="ORF">FRD01_06510</name>
</gene>
<keyword evidence="4" id="KW-0378">Hydrolase</keyword>
<feature type="domain" description="SGNH hydrolase-type esterase" evidence="3">
    <location>
        <begin position="156"/>
        <end position="351"/>
    </location>
</feature>
<keyword evidence="5" id="KW-1185">Reference proteome</keyword>
<evidence type="ECO:0000313" key="5">
    <source>
        <dbReference type="Proteomes" id="UP000321595"/>
    </source>
</evidence>
<feature type="signal peptide" evidence="2">
    <location>
        <begin position="1"/>
        <end position="23"/>
    </location>
</feature>
<dbReference type="EMBL" id="CP042467">
    <property type="protein sequence ID" value="QED26898.1"/>
    <property type="molecule type" value="Genomic_DNA"/>
</dbReference>
<protein>
    <submittedName>
        <fullName evidence="4">SGNH/GDSL hydrolase family protein</fullName>
    </submittedName>
</protein>
<proteinExistence type="predicted"/>
<dbReference type="RefSeq" id="WP_146958583.1">
    <property type="nucleotide sequence ID" value="NZ_CP042467.1"/>
</dbReference>
<evidence type="ECO:0000256" key="2">
    <source>
        <dbReference type="SAM" id="SignalP"/>
    </source>
</evidence>
<dbReference type="Pfam" id="PF13472">
    <property type="entry name" value="Lipase_GDSL_2"/>
    <property type="match status" value="1"/>
</dbReference>
<feature type="region of interest" description="Disordered" evidence="1">
    <location>
        <begin position="25"/>
        <end position="44"/>
    </location>
</feature>
<name>A0A5B8XPM2_9DELT</name>
<dbReference type="Gene3D" id="3.40.50.1110">
    <property type="entry name" value="SGNH hydrolase"/>
    <property type="match status" value="1"/>
</dbReference>
<evidence type="ECO:0000259" key="3">
    <source>
        <dbReference type="Pfam" id="PF13472"/>
    </source>
</evidence>
<reference evidence="4 5" key="1">
    <citation type="submission" date="2019-08" db="EMBL/GenBank/DDBJ databases">
        <authorList>
            <person name="Liang Q."/>
        </authorList>
    </citation>
    <scope>NUCLEOTIDE SEQUENCE [LARGE SCALE GENOMIC DNA]</scope>
    <source>
        <strain evidence="4 5">V1718</strain>
    </source>
</reference>
<dbReference type="Proteomes" id="UP000321595">
    <property type="component" value="Chromosome"/>
</dbReference>
<evidence type="ECO:0000256" key="1">
    <source>
        <dbReference type="SAM" id="MobiDB-lite"/>
    </source>
</evidence>
<dbReference type="AlphaFoldDB" id="A0A5B8XPM2"/>
<dbReference type="InterPro" id="IPR036514">
    <property type="entry name" value="SGNH_hydro_sf"/>
</dbReference>
<feature type="compositionally biased region" description="Polar residues" evidence="1">
    <location>
        <begin position="29"/>
        <end position="44"/>
    </location>
</feature>
<evidence type="ECO:0000313" key="4">
    <source>
        <dbReference type="EMBL" id="QED26898.1"/>
    </source>
</evidence>
<dbReference type="SUPFAM" id="SSF52266">
    <property type="entry name" value="SGNH hydrolase"/>
    <property type="match status" value="1"/>
</dbReference>
<dbReference type="PANTHER" id="PTHR30383">
    <property type="entry name" value="THIOESTERASE 1/PROTEASE 1/LYSOPHOSPHOLIPASE L1"/>
    <property type="match status" value="1"/>
</dbReference>